<dbReference type="CDD" id="cd05233">
    <property type="entry name" value="SDR_c"/>
    <property type="match status" value="1"/>
</dbReference>
<sequence>MIVLLLVPLFWNNHSKTDMNRLQGKIAVITGGNSGIGFATAQAFLAEGAEHVIITGRKADSVQHAAQELGENVTGLVSDASNMADVRRLGEQVKAITNRVDVLFVNAGVGQFAPIDAMTEAVFDYNMDINFKGAYFTIQSVLPLMPAGGSILLNTSVNAHMGMPGASAYAASKAALISLVRNLSAELLPRQIRVNAVSPGPVVTPMHSAEKLQISEEQLQQMGQSIVGQVPLGRFGSPEEIAKIAVFFASDDSSFVLGAELIADGGMVTL</sequence>
<evidence type="ECO:0000259" key="5">
    <source>
        <dbReference type="SMART" id="SM00822"/>
    </source>
</evidence>
<dbReference type="PANTHER" id="PTHR43943">
    <property type="entry name" value="DEHYDROGENASE/REDUCTASE (SDR FAMILY) MEMBER 4"/>
    <property type="match status" value="1"/>
</dbReference>
<evidence type="ECO:0000313" key="6">
    <source>
        <dbReference type="EMBL" id="CCH55129.1"/>
    </source>
</evidence>
<evidence type="ECO:0000256" key="1">
    <source>
        <dbReference type="ARBA" id="ARBA00006484"/>
    </source>
</evidence>
<dbReference type="EMBL" id="CAIT01000009">
    <property type="protein sequence ID" value="CCH55129.1"/>
    <property type="molecule type" value="Genomic_DNA"/>
</dbReference>
<name>I2GMK1_9BACT</name>
<dbReference type="InterPro" id="IPR020904">
    <property type="entry name" value="Sc_DH/Rdtase_CS"/>
</dbReference>
<evidence type="ECO:0000256" key="2">
    <source>
        <dbReference type="ARBA" id="ARBA00022797"/>
    </source>
</evidence>
<protein>
    <submittedName>
        <fullName evidence="6">Short chain dehydrogenase</fullName>
        <ecNumber evidence="6">1.1.1.100</ecNumber>
    </submittedName>
</protein>
<comment type="similarity">
    <text evidence="1">Belongs to the short-chain dehydrogenases/reductases (SDR) family.</text>
</comment>
<keyword evidence="3 6" id="KW-0560">Oxidoreductase</keyword>
<dbReference type="PRINTS" id="PR00081">
    <property type="entry name" value="GDHRDH"/>
</dbReference>
<dbReference type="SUPFAM" id="SSF51735">
    <property type="entry name" value="NAD(P)-binding Rossmann-fold domains"/>
    <property type="match status" value="1"/>
</dbReference>
<dbReference type="Gene3D" id="3.40.50.720">
    <property type="entry name" value="NAD(P)-binding Rossmann-like Domain"/>
    <property type="match status" value="1"/>
</dbReference>
<dbReference type="AlphaFoldDB" id="I2GMK1"/>
<dbReference type="GO" id="GO:0004316">
    <property type="term" value="F:3-oxoacyl-[acyl-carrier-protein] reductase (NADPH) activity"/>
    <property type="evidence" value="ECO:0007669"/>
    <property type="project" value="UniProtKB-EC"/>
</dbReference>
<feature type="domain" description="Ketoreductase" evidence="5">
    <location>
        <begin position="25"/>
        <end position="200"/>
    </location>
</feature>
<keyword evidence="2" id="KW-0058">Aromatic hydrocarbons catabolism</keyword>
<dbReference type="SMART" id="SM00822">
    <property type="entry name" value="PKS_KR"/>
    <property type="match status" value="1"/>
</dbReference>
<organism evidence="6 7">
    <name type="scientific">Fibrisoma limi BUZ 3</name>
    <dbReference type="NCBI Taxonomy" id="1185876"/>
    <lineage>
        <taxon>Bacteria</taxon>
        <taxon>Pseudomonadati</taxon>
        <taxon>Bacteroidota</taxon>
        <taxon>Cytophagia</taxon>
        <taxon>Cytophagales</taxon>
        <taxon>Spirosomataceae</taxon>
        <taxon>Fibrisoma</taxon>
    </lineage>
</organism>
<dbReference type="PANTHER" id="PTHR43943:SF17">
    <property type="entry name" value="3-PHENYLPROPIONATE-DIHYDRODIOL_CINNAMIC ACID-DIHYDRODIOL DEHYDROGENASE"/>
    <property type="match status" value="1"/>
</dbReference>
<evidence type="ECO:0000313" key="7">
    <source>
        <dbReference type="Proteomes" id="UP000009309"/>
    </source>
</evidence>
<dbReference type="EC" id="1.1.1.100" evidence="6"/>
<dbReference type="InterPro" id="IPR036291">
    <property type="entry name" value="NAD(P)-bd_dom_sf"/>
</dbReference>
<dbReference type="InterPro" id="IPR002347">
    <property type="entry name" value="SDR_fam"/>
</dbReference>
<dbReference type="Pfam" id="PF13561">
    <property type="entry name" value="adh_short_C2"/>
    <property type="match status" value="1"/>
</dbReference>
<evidence type="ECO:0000256" key="4">
    <source>
        <dbReference type="ARBA" id="ARBA00023027"/>
    </source>
</evidence>
<proteinExistence type="inferred from homology"/>
<dbReference type="FunFam" id="3.40.50.720:FF:000084">
    <property type="entry name" value="Short-chain dehydrogenase reductase"/>
    <property type="match status" value="1"/>
</dbReference>
<gene>
    <name evidence="6" type="primary">fabG5</name>
    <name evidence="6" type="ORF">BN8_04365</name>
</gene>
<comment type="caution">
    <text evidence="6">The sequence shown here is derived from an EMBL/GenBank/DDBJ whole genome shotgun (WGS) entry which is preliminary data.</text>
</comment>
<dbReference type="PROSITE" id="PS00061">
    <property type="entry name" value="ADH_SHORT"/>
    <property type="match status" value="1"/>
</dbReference>
<accession>I2GMK1</accession>
<evidence type="ECO:0000256" key="3">
    <source>
        <dbReference type="ARBA" id="ARBA00023002"/>
    </source>
</evidence>
<dbReference type="Proteomes" id="UP000009309">
    <property type="component" value="Unassembled WGS sequence"/>
</dbReference>
<dbReference type="STRING" id="1185876.BN8_04365"/>
<dbReference type="eggNOG" id="COG1028">
    <property type="taxonomic scope" value="Bacteria"/>
</dbReference>
<keyword evidence="4" id="KW-0520">NAD</keyword>
<dbReference type="InterPro" id="IPR057326">
    <property type="entry name" value="KR_dom"/>
</dbReference>
<dbReference type="PRINTS" id="PR00080">
    <property type="entry name" value="SDRFAMILY"/>
</dbReference>
<keyword evidence="7" id="KW-1185">Reference proteome</keyword>
<reference evidence="6 7" key="1">
    <citation type="journal article" date="2012" name="J. Bacteriol.">
        <title>Genome Sequence of the Filamentous Bacterium Fibrisoma limi BUZ 3T.</title>
        <authorList>
            <person name="Filippini M."/>
            <person name="Qi W."/>
            <person name="Jaenicke S."/>
            <person name="Goesmann A."/>
            <person name="Smits T.H."/>
            <person name="Bagheri H.C."/>
        </authorList>
    </citation>
    <scope>NUCLEOTIDE SEQUENCE [LARGE SCALE GENOMIC DNA]</scope>
    <source>
        <strain evidence="7">BUZ 3T</strain>
    </source>
</reference>